<evidence type="ECO:0000313" key="1">
    <source>
        <dbReference type="EMBL" id="CAG8842772.1"/>
    </source>
</evidence>
<dbReference type="EMBL" id="CAJVQC010135562">
    <property type="protein sequence ID" value="CAG8842772.1"/>
    <property type="molecule type" value="Genomic_DNA"/>
</dbReference>
<accession>A0ACA9SMJ7</accession>
<feature type="non-terminal residue" evidence="1">
    <location>
        <position position="1"/>
    </location>
</feature>
<proteinExistence type="predicted"/>
<name>A0ACA9SMJ7_9GLOM</name>
<keyword evidence="2" id="KW-1185">Reference proteome</keyword>
<protein>
    <submittedName>
        <fullName evidence="1">19670_t:CDS:1</fullName>
    </submittedName>
</protein>
<feature type="non-terminal residue" evidence="1">
    <location>
        <position position="113"/>
    </location>
</feature>
<comment type="caution">
    <text evidence="1">The sequence shown here is derived from an EMBL/GenBank/DDBJ whole genome shotgun (WGS) entry which is preliminary data.</text>
</comment>
<evidence type="ECO:0000313" key="2">
    <source>
        <dbReference type="Proteomes" id="UP000789920"/>
    </source>
</evidence>
<organism evidence="1 2">
    <name type="scientific">Racocetra persica</name>
    <dbReference type="NCBI Taxonomy" id="160502"/>
    <lineage>
        <taxon>Eukaryota</taxon>
        <taxon>Fungi</taxon>
        <taxon>Fungi incertae sedis</taxon>
        <taxon>Mucoromycota</taxon>
        <taxon>Glomeromycotina</taxon>
        <taxon>Glomeromycetes</taxon>
        <taxon>Diversisporales</taxon>
        <taxon>Gigasporaceae</taxon>
        <taxon>Racocetra</taxon>
    </lineage>
</organism>
<dbReference type="Proteomes" id="UP000789920">
    <property type="component" value="Unassembled WGS sequence"/>
</dbReference>
<sequence>FGAWIMFIVSNNLIIGTETILSKWLDREPCPFKLSVFFFVMFTLQVQDFRDQKGDSLIGRKTLPILIGDVACRRVVPWEFIIIEIILFIVAMWTCVRLIKYRNSDEDRKTYEL</sequence>
<gene>
    <name evidence="1" type="ORF">RPERSI_LOCUS32471</name>
</gene>
<reference evidence="1" key="1">
    <citation type="submission" date="2021-06" db="EMBL/GenBank/DDBJ databases">
        <authorList>
            <person name="Kallberg Y."/>
            <person name="Tangrot J."/>
            <person name="Rosling A."/>
        </authorList>
    </citation>
    <scope>NUCLEOTIDE SEQUENCE</scope>
    <source>
        <strain evidence="1">MA461A</strain>
    </source>
</reference>